<protein>
    <submittedName>
        <fullName evidence="2">Uncharacterized protein</fullName>
    </submittedName>
</protein>
<evidence type="ECO:0000313" key="2">
    <source>
        <dbReference type="EMBL" id="PRY54964.1"/>
    </source>
</evidence>
<keyword evidence="1" id="KW-0812">Transmembrane</keyword>
<comment type="caution">
    <text evidence="2">The sequence shown here is derived from an EMBL/GenBank/DDBJ whole genome shotgun (WGS) entry which is preliminary data.</text>
</comment>
<gene>
    <name evidence="2" type="ORF">B0I28_11374</name>
</gene>
<feature type="transmembrane region" description="Helical" evidence="1">
    <location>
        <begin position="12"/>
        <end position="30"/>
    </location>
</feature>
<dbReference type="RefSeq" id="WP_281260956.1">
    <property type="nucleotide sequence ID" value="NZ_PVTJ01000013.1"/>
</dbReference>
<name>A0A2T0UAN1_9ACTN</name>
<sequence length="42" mass="4765">MSRSGDINTPVALLALAFVVIYIAVMAYRARGGSRRRRKRDR</sequence>
<keyword evidence="3" id="KW-1185">Reference proteome</keyword>
<proteinExistence type="predicted"/>
<reference evidence="2 3" key="1">
    <citation type="submission" date="2018-03" db="EMBL/GenBank/DDBJ databases">
        <title>Genomic Encyclopedia of Type Strains, Phase III (KMG-III): the genomes of soil and plant-associated and newly described type strains.</title>
        <authorList>
            <person name="Whitman W."/>
        </authorList>
    </citation>
    <scope>NUCLEOTIDE SEQUENCE [LARGE SCALE GENOMIC DNA]</scope>
    <source>
        <strain evidence="2 3">CGMCC 4.7067</strain>
    </source>
</reference>
<evidence type="ECO:0000313" key="3">
    <source>
        <dbReference type="Proteomes" id="UP000238176"/>
    </source>
</evidence>
<dbReference type="EMBL" id="PVTJ01000013">
    <property type="protein sequence ID" value="PRY54964.1"/>
    <property type="molecule type" value="Genomic_DNA"/>
</dbReference>
<dbReference type="AlphaFoldDB" id="A0A2T0UAN1"/>
<keyword evidence="1" id="KW-0472">Membrane</keyword>
<dbReference type="Proteomes" id="UP000238176">
    <property type="component" value="Unassembled WGS sequence"/>
</dbReference>
<evidence type="ECO:0000256" key="1">
    <source>
        <dbReference type="SAM" id="Phobius"/>
    </source>
</evidence>
<keyword evidence="1" id="KW-1133">Transmembrane helix</keyword>
<accession>A0A2T0UAN1</accession>
<organism evidence="2 3">
    <name type="scientific">Glycomyces artemisiae</name>
    <dbReference type="NCBI Taxonomy" id="1076443"/>
    <lineage>
        <taxon>Bacteria</taxon>
        <taxon>Bacillati</taxon>
        <taxon>Actinomycetota</taxon>
        <taxon>Actinomycetes</taxon>
        <taxon>Glycomycetales</taxon>
        <taxon>Glycomycetaceae</taxon>
        <taxon>Glycomyces</taxon>
    </lineage>
</organism>